<dbReference type="EMBL" id="RAHX01000001">
    <property type="protein sequence ID" value="RJY09747.1"/>
    <property type="molecule type" value="Genomic_DNA"/>
</dbReference>
<dbReference type="AlphaFoldDB" id="A0A419RVE1"/>
<comment type="caution">
    <text evidence="2">The sequence shown here is derived from an EMBL/GenBank/DDBJ whole genome shotgun (WGS) entry which is preliminary data.</text>
</comment>
<organism evidence="2 3">
    <name type="scientific">Aurantiacibacter aquimixticola</name>
    <dbReference type="NCBI Taxonomy" id="1958945"/>
    <lineage>
        <taxon>Bacteria</taxon>
        <taxon>Pseudomonadati</taxon>
        <taxon>Pseudomonadota</taxon>
        <taxon>Alphaproteobacteria</taxon>
        <taxon>Sphingomonadales</taxon>
        <taxon>Erythrobacteraceae</taxon>
        <taxon>Aurantiacibacter</taxon>
    </lineage>
</organism>
<reference evidence="2 3" key="1">
    <citation type="journal article" date="2017" name="Int. J. Syst. Evol. Microbiol.">
        <title>Erythrobacter aquimixticola sp. nov., isolated from the junction between the ocean and a freshwater spring.</title>
        <authorList>
            <person name="Park S."/>
            <person name="Jung Y.T."/>
            <person name="Choi S.J."/>
            <person name="Yoon J.H."/>
        </authorList>
    </citation>
    <scope>NUCLEOTIDE SEQUENCE [LARGE SCALE GENOMIC DNA]</scope>
    <source>
        <strain evidence="2 3">JSSK-14</strain>
    </source>
</reference>
<proteinExistence type="predicted"/>
<evidence type="ECO:0000256" key="1">
    <source>
        <dbReference type="SAM" id="MobiDB-lite"/>
    </source>
</evidence>
<evidence type="ECO:0000313" key="3">
    <source>
        <dbReference type="Proteomes" id="UP000285232"/>
    </source>
</evidence>
<accession>A0A419RVE1</accession>
<dbReference type="Pfam" id="PF18856">
    <property type="entry name" value="baeRF_family12"/>
    <property type="match status" value="1"/>
</dbReference>
<keyword evidence="3" id="KW-1185">Reference proteome</keyword>
<gene>
    <name evidence="2" type="ORF">D6201_10640</name>
</gene>
<sequence length="178" mass="19380">MKSVAGRTSSPGVCANLNRRSRAAPSPSSRVGCATDTSKENTRVKVPHKAHVALVDGERFVLLRNDGQIFEPKLSKVSEPNLDPSNYSAGVKHQDAASKLKGNTDLEELAHGAAVTEYLNDKAMKGEIDDIVIIADPKTLGEMRRHYHQELEKRVVGELDKTLTSEPLDKIEQALIAA</sequence>
<name>A0A419RVE1_9SPHN</name>
<protein>
    <submittedName>
        <fullName evidence="2">Attachment protein</fullName>
    </submittedName>
</protein>
<feature type="compositionally biased region" description="Polar residues" evidence="1">
    <location>
        <begin position="1"/>
        <end position="11"/>
    </location>
</feature>
<feature type="region of interest" description="Disordered" evidence="1">
    <location>
        <begin position="1"/>
        <end position="42"/>
    </location>
</feature>
<dbReference type="InterPro" id="IPR041374">
    <property type="entry name" value="BaeRF_family12"/>
</dbReference>
<evidence type="ECO:0000313" key="2">
    <source>
        <dbReference type="EMBL" id="RJY09747.1"/>
    </source>
</evidence>
<dbReference type="OrthoDB" id="9812459at2"/>
<dbReference type="Proteomes" id="UP000285232">
    <property type="component" value="Unassembled WGS sequence"/>
</dbReference>